<comment type="caution">
    <text evidence="1">The sequence shown here is derived from an EMBL/GenBank/DDBJ whole genome shotgun (WGS) entry which is preliminary data.</text>
</comment>
<dbReference type="RefSeq" id="WP_192039760.1">
    <property type="nucleotide sequence ID" value="NZ_JACYWE010000007.1"/>
</dbReference>
<sequence>MLWILAIVGLILLTVLLWRAFGPTLLGRTDNTPRAVGPDDDPDFLWRIKRDLSKERPADPKSESDEA</sequence>
<reference evidence="1" key="1">
    <citation type="submission" date="2020-09" db="EMBL/GenBank/DDBJ databases">
        <title>Hoyosella lacisalsi sp. nov., a halotolerant actinobacterium isolated from soil of Lake Gudzhirganskoe.</title>
        <authorList>
            <person name="Yang Q."/>
            <person name="Guo P.Y."/>
            <person name="Liu S.W."/>
            <person name="Li F.N."/>
            <person name="Sun C.H."/>
        </authorList>
    </citation>
    <scope>NUCLEOTIDE SEQUENCE</scope>
    <source>
        <strain evidence="1">G463</strain>
    </source>
</reference>
<evidence type="ECO:0000313" key="1">
    <source>
        <dbReference type="EMBL" id="MBD8507327.1"/>
    </source>
</evidence>
<keyword evidence="2" id="KW-1185">Reference proteome</keyword>
<name>A0A927JF05_9ACTN</name>
<dbReference type="Proteomes" id="UP000642993">
    <property type="component" value="Unassembled WGS sequence"/>
</dbReference>
<evidence type="ECO:0000313" key="2">
    <source>
        <dbReference type="Proteomes" id="UP000642993"/>
    </source>
</evidence>
<organism evidence="1 2">
    <name type="scientific">Lolliginicoccus lacisalsi</name>
    <dbReference type="NCBI Taxonomy" id="2742202"/>
    <lineage>
        <taxon>Bacteria</taxon>
        <taxon>Bacillati</taxon>
        <taxon>Actinomycetota</taxon>
        <taxon>Actinomycetes</taxon>
        <taxon>Mycobacteriales</taxon>
        <taxon>Hoyosellaceae</taxon>
        <taxon>Lolliginicoccus</taxon>
    </lineage>
</organism>
<dbReference type="EMBL" id="JACYWE010000007">
    <property type="protein sequence ID" value="MBD8507327.1"/>
    <property type="molecule type" value="Genomic_DNA"/>
</dbReference>
<accession>A0A927JF05</accession>
<protein>
    <submittedName>
        <fullName evidence="1">Uncharacterized protein</fullName>
    </submittedName>
</protein>
<proteinExistence type="predicted"/>
<dbReference type="AlphaFoldDB" id="A0A927JF05"/>
<gene>
    <name evidence="1" type="ORF">HT102_12615</name>
</gene>